<evidence type="ECO:0000313" key="3">
    <source>
        <dbReference type="Proteomes" id="UP001348641"/>
    </source>
</evidence>
<feature type="coiled-coil region" evidence="1">
    <location>
        <begin position="43"/>
        <end position="70"/>
    </location>
</feature>
<dbReference type="EMBL" id="JAUUCC010000006">
    <property type="protein sequence ID" value="MEE2049682.1"/>
    <property type="molecule type" value="Genomic_DNA"/>
</dbReference>
<organism evidence="2 3">
    <name type="scientific">Nocardiopsis tropica</name>
    <dbReference type="NCBI Taxonomy" id="109330"/>
    <lineage>
        <taxon>Bacteria</taxon>
        <taxon>Bacillati</taxon>
        <taxon>Actinomycetota</taxon>
        <taxon>Actinomycetes</taxon>
        <taxon>Streptosporangiales</taxon>
        <taxon>Nocardiopsidaceae</taxon>
        <taxon>Nocardiopsis</taxon>
    </lineage>
</organism>
<name>A0ABU7KK70_9ACTN</name>
<keyword evidence="1" id="KW-0175">Coiled coil</keyword>
<reference evidence="2 3" key="1">
    <citation type="submission" date="2023-07" db="EMBL/GenBank/DDBJ databases">
        <authorList>
            <person name="Girao M."/>
            <person name="Carvalho M.F."/>
        </authorList>
    </citation>
    <scope>NUCLEOTIDE SEQUENCE [LARGE SCALE GENOMIC DNA]</scope>
    <source>
        <strain evidence="2 3">66/93</strain>
    </source>
</reference>
<comment type="caution">
    <text evidence="2">The sequence shown here is derived from an EMBL/GenBank/DDBJ whole genome shotgun (WGS) entry which is preliminary data.</text>
</comment>
<protein>
    <submittedName>
        <fullName evidence="2">Uncharacterized protein</fullName>
    </submittedName>
</protein>
<gene>
    <name evidence="2" type="ORF">Q8A49_04155</name>
</gene>
<proteinExistence type="predicted"/>
<sequence length="74" mass="8257">METLLPLAAVAVAFTATYFFCIRPMRRGHCAMGRAPQQEGERLQDLEHELRAAREEVQELRRQQARSAGAAGTS</sequence>
<dbReference type="RefSeq" id="WP_330156944.1">
    <property type="nucleotide sequence ID" value="NZ_BAAAJA010000005.1"/>
</dbReference>
<evidence type="ECO:0000313" key="2">
    <source>
        <dbReference type="EMBL" id="MEE2049682.1"/>
    </source>
</evidence>
<evidence type="ECO:0000256" key="1">
    <source>
        <dbReference type="SAM" id="Coils"/>
    </source>
</evidence>
<accession>A0ABU7KK70</accession>
<dbReference type="Proteomes" id="UP001348641">
    <property type="component" value="Unassembled WGS sequence"/>
</dbReference>